<gene>
    <name evidence="1" type="ORF">AAFH96_35395</name>
</gene>
<comment type="caution">
    <text evidence="1">The sequence shown here is derived from an EMBL/GenBank/DDBJ whole genome shotgun (WGS) entry which is preliminary data.</text>
</comment>
<keyword evidence="2" id="KW-1185">Reference proteome</keyword>
<dbReference type="EMBL" id="JBCGDC010000225">
    <property type="protein sequence ID" value="MFB6398321.1"/>
    <property type="molecule type" value="Genomic_DNA"/>
</dbReference>
<organism evidence="1 2">
    <name type="scientific">Polymorphospora lycopeni</name>
    <dbReference type="NCBI Taxonomy" id="3140240"/>
    <lineage>
        <taxon>Bacteria</taxon>
        <taxon>Bacillati</taxon>
        <taxon>Actinomycetota</taxon>
        <taxon>Actinomycetes</taxon>
        <taxon>Micromonosporales</taxon>
        <taxon>Micromonosporaceae</taxon>
        <taxon>Polymorphospora</taxon>
    </lineage>
</organism>
<proteinExistence type="predicted"/>
<sequence>MTALLPVAPEMRFDPNPTMLYANSSPAKLAAQYAGYAASLDTWQPGWHLCDLSKMAPALRREALLRRKAKVRHQVAPEPMACRWCGIPEREHAQSWVKGHGYHGYVAPDRKLIEARLRAKLGRTKPAPAHP</sequence>
<dbReference type="RefSeq" id="WP_375737124.1">
    <property type="nucleotide sequence ID" value="NZ_JBCGDC010000225.1"/>
</dbReference>
<accession>A0ABV5D2R5</accession>
<name>A0ABV5D2R5_9ACTN</name>
<reference evidence="1 2" key="1">
    <citation type="submission" date="2024-04" db="EMBL/GenBank/DDBJ databases">
        <title>Polymorphospora sp. isolated from Baiyangdian Lake in Xiong'an New Area.</title>
        <authorList>
            <person name="Zhang X."/>
            <person name="Liu J."/>
        </authorList>
    </citation>
    <scope>NUCLEOTIDE SEQUENCE [LARGE SCALE GENOMIC DNA]</scope>
    <source>
        <strain evidence="1 2">2-325</strain>
    </source>
</reference>
<dbReference type="Proteomes" id="UP001582793">
    <property type="component" value="Unassembled WGS sequence"/>
</dbReference>
<evidence type="ECO:0000313" key="1">
    <source>
        <dbReference type="EMBL" id="MFB6398321.1"/>
    </source>
</evidence>
<evidence type="ECO:0000313" key="2">
    <source>
        <dbReference type="Proteomes" id="UP001582793"/>
    </source>
</evidence>
<protein>
    <submittedName>
        <fullName evidence="1">Uncharacterized protein</fullName>
    </submittedName>
</protein>